<name>A0ABP1EN77_9FLAO</name>
<reference evidence="2 3" key="1">
    <citation type="submission" date="2024-05" db="EMBL/GenBank/DDBJ databases">
        <authorList>
            <person name="Duchaud E."/>
        </authorList>
    </citation>
    <scope>NUCLEOTIDE SEQUENCE [LARGE SCALE GENOMIC DNA]</scope>
    <source>
        <strain evidence="2">Ena-SAMPLE-TAB-13-05-2024-13:56:06:370-140309</strain>
    </source>
</reference>
<evidence type="ECO:0000313" key="3">
    <source>
        <dbReference type="Proteomes" id="UP001497514"/>
    </source>
</evidence>
<sequence length="325" mass="38056">MKINKTYQSLLDKSINSMLSAIEIYNKPDFKYREETFSILSINAWELLFKARILKLSKYNMNSIYVMENKKKKNGEKSKVLTPKLNRARNPMTISLAESMLRLRKHEEKISLNLVKSLFALIELRDNSIHFHNASDISKEIQELGFACIKNYMELIQYWESRVDLSKYNFYLMPLAYVDSKVDSTSVLTEEVKNYLNFIKKKVSETDSLDDKFSVAIGIDISFKKSKTIDGIGMRYDKDGVPVKISEEDITLKYPLSYSDVTNTANKKYSNFKVNTAFHSLMRIIKQDKKLAHNRKLDPKNPKSQTKNFYNSNIWKEFDNQYTRK</sequence>
<organism evidence="2 3">
    <name type="scientific">Tenacibaculum dicentrarchi</name>
    <dbReference type="NCBI Taxonomy" id="669041"/>
    <lineage>
        <taxon>Bacteria</taxon>
        <taxon>Pseudomonadati</taxon>
        <taxon>Bacteroidota</taxon>
        <taxon>Flavobacteriia</taxon>
        <taxon>Flavobacteriales</taxon>
        <taxon>Flavobacteriaceae</taxon>
        <taxon>Tenacibaculum</taxon>
    </lineage>
</organism>
<keyword evidence="3" id="KW-1185">Reference proteome</keyword>
<protein>
    <recommendedName>
        <fullName evidence="1">DUF3644 domain-containing protein</fullName>
    </recommendedName>
</protein>
<evidence type="ECO:0000313" key="2">
    <source>
        <dbReference type="EMBL" id="CAL2083101.1"/>
    </source>
</evidence>
<accession>A0ABP1EN77</accession>
<proteinExistence type="predicted"/>
<evidence type="ECO:0000259" key="1">
    <source>
        <dbReference type="Pfam" id="PF12358"/>
    </source>
</evidence>
<dbReference type="Proteomes" id="UP001497514">
    <property type="component" value="Chromosome"/>
</dbReference>
<dbReference type="InterPro" id="IPR022104">
    <property type="entry name" value="DUF3644"/>
</dbReference>
<dbReference type="EMBL" id="OZ038524">
    <property type="protein sequence ID" value="CAL2083101.1"/>
    <property type="molecule type" value="Genomic_DNA"/>
</dbReference>
<gene>
    <name evidence="2" type="ORF">TD3509T_1476</name>
</gene>
<feature type="domain" description="DUF3644" evidence="1">
    <location>
        <begin position="10"/>
        <end position="201"/>
    </location>
</feature>
<dbReference type="Pfam" id="PF12358">
    <property type="entry name" value="DUF3644"/>
    <property type="match status" value="1"/>
</dbReference>
<dbReference type="RefSeq" id="WP_101902716.1">
    <property type="nucleotide sequence ID" value="NZ_OZ038524.1"/>
</dbReference>